<dbReference type="SUPFAM" id="SSF47598">
    <property type="entry name" value="Ribbon-helix-helix"/>
    <property type="match status" value="1"/>
</dbReference>
<evidence type="ECO:0000313" key="2">
    <source>
        <dbReference type="Proteomes" id="UP000588277"/>
    </source>
</evidence>
<dbReference type="Pfam" id="PF05534">
    <property type="entry name" value="HicB"/>
    <property type="match status" value="1"/>
</dbReference>
<comment type="caution">
    <text evidence="1">The sequence shown here is derived from an EMBL/GenBank/DDBJ whole genome shotgun (WGS) entry which is preliminary data.</text>
</comment>
<organism evidence="1 2">
    <name type="scientific">Bifidobacterium moraviense</name>
    <dbReference type="NCBI Taxonomy" id="2675323"/>
    <lineage>
        <taxon>Bacteria</taxon>
        <taxon>Bacillati</taxon>
        <taxon>Actinomycetota</taxon>
        <taxon>Actinomycetes</taxon>
        <taxon>Bifidobacteriales</taxon>
        <taxon>Bifidobacteriaceae</taxon>
        <taxon>Bifidobacterium</taxon>
    </lineage>
</organism>
<dbReference type="InterPro" id="IPR008651">
    <property type="entry name" value="Uncharacterised_HicB"/>
</dbReference>
<sequence length="113" mass="12668">MVDGEGRATEDRYMYRVHWSDAEGGFVCTVAELPDLRFTAQSSVDALMGLHVLVRRHLGALADAGQEIPQPFEDRHYSGHFMVRVPPEVHRRLAIEAAEQGVSINRLVQSRLA</sequence>
<dbReference type="GO" id="GO:0006355">
    <property type="term" value="P:regulation of DNA-templated transcription"/>
    <property type="evidence" value="ECO:0007669"/>
    <property type="project" value="InterPro"/>
</dbReference>
<dbReference type="InterPro" id="IPR013321">
    <property type="entry name" value="Arc_rbn_hlx_hlx"/>
</dbReference>
<name>A0A7Y0F175_9BIFI</name>
<reference evidence="1 2" key="1">
    <citation type="submission" date="2020-02" db="EMBL/GenBank/DDBJ databases">
        <title>Characterization of phylogenetic diversity of novel bifidobacterial species isolated in Czech ZOOs.</title>
        <authorList>
            <person name="Lugli G.A."/>
            <person name="Vera N.B."/>
            <person name="Ventura M."/>
        </authorList>
    </citation>
    <scope>NUCLEOTIDE SEQUENCE [LARGE SCALE GENOMIC DNA]</scope>
    <source>
        <strain evidence="1 2">DSM 109958</strain>
    </source>
</reference>
<dbReference type="SUPFAM" id="SSF143100">
    <property type="entry name" value="TTHA1013/TTHA0281-like"/>
    <property type="match status" value="1"/>
</dbReference>
<proteinExistence type="predicted"/>
<dbReference type="RefSeq" id="WP_169275134.1">
    <property type="nucleotide sequence ID" value="NZ_JAAIIH010000001.1"/>
</dbReference>
<accession>A0A7Y0F175</accession>
<dbReference type="EMBL" id="JAAIIH010000001">
    <property type="protein sequence ID" value="NMN00004.1"/>
    <property type="molecule type" value="Genomic_DNA"/>
</dbReference>
<dbReference type="InterPro" id="IPR010985">
    <property type="entry name" value="Ribbon_hlx_hlx"/>
</dbReference>
<keyword evidence="2" id="KW-1185">Reference proteome</keyword>
<dbReference type="AlphaFoldDB" id="A0A7Y0F175"/>
<dbReference type="Proteomes" id="UP000588277">
    <property type="component" value="Unassembled WGS sequence"/>
</dbReference>
<dbReference type="InterPro" id="IPR035069">
    <property type="entry name" value="TTHA1013/TTHA0281-like"/>
</dbReference>
<evidence type="ECO:0000313" key="1">
    <source>
        <dbReference type="EMBL" id="NMN00004.1"/>
    </source>
</evidence>
<protein>
    <submittedName>
        <fullName evidence="1">Antitoxin HicB</fullName>
    </submittedName>
</protein>
<dbReference type="Gene3D" id="1.10.1220.10">
    <property type="entry name" value="Met repressor-like"/>
    <property type="match status" value="1"/>
</dbReference>
<gene>
    <name evidence="1" type="ORF">G1C96_0581</name>
</gene>